<evidence type="ECO:0000313" key="4">
    <source>
        <dbReference type="EMBL" id="ODM89770.1"/>
    </source>
</evidence>
<dbReference type="PANTHER" id="PTHR10127:SF850">
    <property type="entry name" value="METALLOENDOPEPTIDASE"/>
    <property type="match status" value="1"/>
</dbReference>
<dbReference type="InterPro" id="IPR024079">
    <property type="entry name" value="MetalloPept_cat_dom_sf"/>
</dbReference>
<feature type="chain" id="PRO_5008811318" description="Metalloendopeptidase" evidence="2">
    <location>
        <begin position="23"/>
        <end position="393"/>
    </location>
</feature>
<keyword evidence="2" id="KW-0732">Signal</keyword>
<dbReference type="GO" id="GO:0004222">
    <property type="term" value="F:metalloendopeptidase activity"/>
    <property type="evidence" value="ECO:0007669"/>
    <property type="project" value="UniProtKB-UniRule"/>
</dbReference>
<dbReference type="AlphaFoldDB" id="A0A1D2M9X0"/>
<keyword evidence="1 2" id="KW-0862">Zinc</keyword>
<feature type="binding site" evidence="1">
    <location>
        <position position="133"/>
    </location>
    <ligand>
        <name>Zn(2+)</name>
        <dbReference type="ChEBI" id="CHEBI:29105"/>
        <note>catalytic</note>
    </ligand>
</feature>
<dbReference type="STRING" id="48709.A0A1D2M9X0"/>
<proteinExistence type="predicted"/>
<evidence type="ECO:0000256" key="2">
    <source>
        <dbReference type="RuleBase" id="RU361183"/>
    </source>
</evidence>
<dbReference type="SMART" id="SM00696">
    <property type="entry name" value="DM9"/>
    <property type="match status" value="1"/>
</dbReference>
<dbReference type="PRINTS" id="PR00480">
    <property type="entry name" value="ASTACIN"/>
</dbReference>
<comment type="caution">
    <text evidence="1">Lacks conserved residue(s) required for the propagation of feature annotation.</text>
</comment>
<dbReference type="SMART" id="SM00235">
    <property type="entry name" value="ZnMc"/>
    <property type="match status" value="1"/>
</dbReference>
<protein>
    <recommendedName>
        <fullName evidence="2">Metalloendopeptidase</fullName>
        <ecNumber evidence="2">3.4.24.-</ecNumber>
    </recommendedName>
</protein>
<feature type="domain" description="Peptidase M12A" evidence="3">
    <location>
        <begin position="38"/>
        <end position="223"/>
    </location>
</feature>
<dbReference type="Pfam" id="PF01400">
    <property type="entry name" value="Astacin"/>
    <property type="match status" value="1"/>
</dbReference>
<keyword evidence="1 2" id="KW-0645">Protease</keyword>
<dbReference type="OrthoDB" id="1925699at2759"/>
<dbReference type="EMBL" id="LJIJ01002385">
    <property type="protein sequence ID" value="ODM89770.1"/>
    <property type="molecule type" value="Genomic_DNA"/>
</dbReference>
<organism evidence="4 5">
    <name type="scientific">Orchesella cincta</name>
    <name type="common">Springtail</name>
    <name type="synonym">Podura cincta</name>
    <dbReference type="NCBI Taxonomy" id="48709"/>
    <lineage>
        <taxon>Eukaryota</taxon>
        <taxon>Metazoa</taxon>
        <taxon>Ecdysozoa</taxon>
        <taxon>Arthropoda</taxon>
        <taxon>Hexapoda</taxon>
        <taxon>Collembola</taxon>
        <taxon>Entomobryomorpha</taxon>
        <taxon>Entomobryoidea</taxon>
        <taxon>Orchesellidae</taxon>
        <taxon>Orchesellinae</taxon>
        <taxon>Orchesella</taxon>
    </lineage>
</organism>
<keyword evidence="1 2" id="KW-0479">Metal-binding</keyword>
<dbReference type="InterPro" id="IPR001506">
    <property type="entry name" value="Peptidase_M12A"/>
</dbReference>
<dbReference type="InterPro" id="IPR006026">
    <property type="entry name" value="Peptidase_Metallo"/>
</dbReference>
<dbReference type="InterPro" id="IPR006616">
    <property type="entry name" value="DM9_repeat"/>
</dbReference>
<dbReference type="PANTHER" id="PTHR10127">
    <property type="entry name" value="DISCOIDIN, CUB, EGF, LAMININ , AND ZINC METALLOPROTEASE DOMAIN CONTAINING"/>
    <property type="match status" value="1"/>
</dbReference>
<reference evidence="4 5" key="1">
    <citation type="journal article" date="2016" name="Genome Biol. Evol.">
        <title>Gene Family Evolution Reflects Adaptation to Soil Environmental Stressors in the Genome of the Collembolan Orchesella cincta.</title>
        <authorList>
            <person name="Faddeeva-Vakhrusheva A."/>
            <person name="Derks M.F."/>
            <person name="Anvar S.Y."/>
            <person name="Agamennone V."/>
            <person name="Suring W."/>
            <person name="Smit S."/>
            <person name="van Straalen N.M."/>
            <person name="Roelofs D."/>
        </authorList>
    </citation>
    <scope>NUCLEOTIDE SEQUENCE [LARGE SCALE GENOMIC DNA]</scope>
    <source>
        <tissue evidence="4">Mixed pool</tissue>
    </source>
</reference>
<comment type="caution">
    <text evidence="4">The sequence shown here is derived from an EMBL/GenBank/DDBJ whole genome shotgun (WGS) entry which is preliminary data.</text>
</comment>
<evidence type="ECO:0000256" key="1">
    <source>
        <dbReference type="PROSITE-ProRule" id="PRU01211"/>
    </source>
</evidence>
<keyword evidence="1 2" id="KW-0482">Metalloprotease</keyword>
<evidence type="ECO:0000259" key="3">
    <source>
        <dbReference type="PROSITE" id="PS51864"/>
    </source>
</evidence>
<keyword evidence="1 2" id="KW-0378">Hydrolase</keyword>
<dbReference type="Proteomes" id="UP000094527">
    <property type="component" value="Unassembled WGS sequence"/>
</dbReference>
<dbReference type="Gene3D" id="3.40.390.10">
    <property type="entry name" value="Collagenase (Catalytic Domain)"/>
    <property type="match status" value="1"/>
</dbReference>
<comment type="cofactor">
    <cofactor evidence="1 2">
        <name>Zn(2+)</name>
        <dbReference type="ChEBI" id="CHEBI:29105"/>
    </cofactor>
    <text evidence="1 2">Binds 1 zinc ion per subunit.</text>
</comment>
<keyword evidence="5" id="KW-1185">Reference proteome</keyword>
<name>A0A1D2M9X0_ORCCI</name>
<feature type="binding site" evidence="1">
    <location>
        <position position="139"/>
    </location>
    <ligand>
        <name>Zn(2+)</name>
        <dbReference type="ChEBI" id="CHEBI:29105"/>
        <note>catalytic</note>
    </ligand>
</feature>
<dbReference type="GO" id="GO:0006508">
    <property type="term" value="P:proteolysis"/>
    <property type="evidence" value="ECO:0007669"/>
    <property type="project" value="UniProtKB-KW"/>
</dbReference>
<dbReference type="GO" id="GO:0008270">
    <property type="term" value="F:zinc ion binding"/>
    <property type="evidence" value="ECO:0007669"/>
    <property type="project" value="UniProtKB-UniRule"/>
</dbReference>
<gene>
    <name evidence="4" type="ORF">Ocin01_16913</name>
</gene>
<dbReference type="Pfam" id="PF11901">
    <property type="entry name" value="DM9"/>
    <property type="match status" value="1"/>
</dbReference>
<dbReference type="EC" id="3.4.24.-" evidence="2"/>
<sequence length="393" mass="44516">MSSYWLTICMIALYIIVQNGNAKFHCDTPEEWLMYDKSFIPGAKWPNGLVKYELHSSITEDLVPIVQSAIDDIQNKTCIRFQTRSFEELSYILIERDDTVCGIANGCRLGIPQSVKFGIGCADKNAIIHEIGHALCLGHEHTRKDRDDYIHFDGCPPGEPPPGKDNYDTRGHFYDYTSQMSYSCGWCPGGWPKMEGVEDWQCANSDGLSVLDADKLNDFYDCGGCHGYRWRQIDQLTEQDKRGMIKFGETDEGSPLYLCRGYMGGAIVSGKYWDQSRTCYLPYNGYEYQLQTNAQVFIFPVGKGVDGMQYQVKRINQTNIQQARKEKGFFSIPTGRKANSVPCYGASELIEQDGHSEWSIGVVCEDDWDRAYFPFWGREVVSSTYGVIGCGYS</sequence>
<dbReference type="SUPFAM" id="SSF55486">
    <property type="entry name" value="Metalloproteases ('zincins'), catalytic domain"/>
    <property type="match status" value="1"/>
</dbReference>
<feature type="binding site" evidence="1">
    <location>
        <position position="129"/>
    </location>
    <ligand>
        <name>Zn(2+)</name>
        <dbReference type="ChEBI" id="CHEBI:29105"/>
        <note>catalytic</note>
    </ligand>
</feature>
<evidence type="ECO:0000313" key="5">
    <source>
        <dbReference type="Proteomes" id="UP000094527"/>
    </source>
</evidence>
<feature type="signal peptide" evidence="2">
    <location>
        <begin position="1"/>
        <end position="22"/>
    </location>
</feature>
<dbReference type="PROSITE" id="PS51864">
    <property type="entry name" value="ASTACIN"/>
    <property type="match status" value="1"/>
</dbReference>
<accession>A0A1D2M9X0</accession>
<feature type="active site" evidence="1">
    <location>
        <position position="130"/>
    </location>
</feature>